<sequence length="137" mass="14766">MKTTDPQPSPRFSRGEVIVALLWLSAAALISLTLEVAYLYAILPLPGGIHLIFPITIVLAALFNGVLTRTSRLWSRNMIVVATPLMVWVLGYALLTIFPTFTGSQLLGSTLRSVLLLLAGIAGGVWPILRPSSPTLN</sequence>
<organism evidence="1 2">
    <name type="scientific">Corynebacterium poyangense</name>
    <dbReference type="NCBI Taxonomy" id="2684405"/>
    <lineage>
        <taxon>Bacteria</taxon>
        <taxon>Bacillati</taxon>
        <taxon>Actinomycetota</taxon>
        <taxon>Actinomycetes</taxon>
        <taxon>Mycobacteriales</taxon>
        <taxon>Corynebacteriaceae</taxon>
        <taxon>Corynebacterium</taxon>
    </lineage>
</organism>
<proteinExistence type="predicted"/>
<evidence type="ECO:0000313" key="2">
    <source>
        <dbReference type="Proteomes" id="UP000516320"/>
    </source>
</evidence>
<gene>
    <name evidence="1" type="ORF">GP475_04510</name>
</gene>
<name>A0A7H0SN60_9CORY</name>
<dbReference type="Proteomes" id="UP000516320">
    <property type="component" value="Chromosome"/>
</dbReference>
<dbReference type="EMBL" id="CP046884">
    <property type="protein sequence ID" value="QNQ89985.1"/>
    <property type="molecule type" value="Genomic_DNA"/>
</dbReference>
<accession>A0A7H0SN60</accession>
<reference evidence="1 2" key="1">
    <citation type="submission" date="2019-12" db="EMBL/GenBank/DDBJ databases">
        <title>Corynebacterium sp. nov., isolated from feces of the Anser Albifrons in China.</title>
        <authorList>
            <person name="Liu Q."/>
        </authorList>
    </citation>
    <scope>NUCLEOTIDE SEQUENCE [LARGE SCALE GENOMIC DNA]</scope>
    <source>
        <strain evidence="1 2">4H37-19</strain>
    </source>
</reference>
<keyword evidence="2" id="KW-1185">Reference proteome</keyword>
<protein>
    <submittedName>
        <fullName evidence="1">Uncharacterized protein</fullName>
    </submittedName>
</protein>
<dbReference type="RefSeq" id="WP_187975444.1">
    <property type="nucleotide sequence ID" value="NZ_CP046884.1"/>
</dbReference>
<dbReference type="AlphaFoldDB" id="A0A7H0SN60"/>
<evidence type="ECO:0000313" key="1">
    <source>
        <dbReference type="EMBL" id="QNQ89985.1"/>
    </source>
</evidence>
<dbReference type="KEGG" id="cpoy:GP475_04510"/>